<dbReference type="SUPFAM" id="SSF143120">
    <property type="entry name" value="YefM-like"/>
    <property type="match status" value="1"/>
</dbReference>
<dbReference type="AlphaFoldDB" id="A0A4Q0YGC3"/>
<accession>A0A4Q0YGC3</accession>
<comment type="similarity">
    <text evidence="1 2">Belongs to the phD/YefM antitoxin family.</text>
</comment>
<dbReference type="InterPro" id="IPR036165">
    <property type="entry name" value="YefM-like_sf"/>
</dbReference>
<dbReference type="NCBIfam" id="TIGR01552">
    <property type="entry name" value="phd_fam"/>
    <property type="match status" value="1"/>
</dbReference>
<evidence type="ECO:0000313" key="3">
    <source>
        <dbReference type="EMBL" id="RXJ69333.1"/>
    </source>
</evidence>
<evidence type="ECO:0000313" key="4">
    <source>
        <dbReference type="Proteomes" id="UP000290172"/>
    </source>
</evidence>
<comment type="function">
    <text evidence="2">Antitoxin component of a type II toxin-antitoxin (TA) system.</text>
</comment>
<dbReference type="EMBL" id="PDKJ01000003">
    <property type="protein sequence ID" value="RXJ69333.1"/>
    <property type="molecule type" value="Genomic_DNA"/>
</dbReference>
<proteinExistence type="inferred from homology"/>
<dbReference type="Proteomes" id="UP000290172">
    <property type="component" value="Unassembled WGS sequence"/>
</dbReference>
<name>A0A4Q0YGC3_9BACT</name>
<dbReference type="InterPro" id="IPR006442">
    <property type="entry name" value="Antitoxin_Phd/YefM"/>
</dbReference>
<dbReference type="RefSeq" id="WP_128979623.1">
    <property type="nucleotide sequence ID" value="NZ_PDKJ01000003.1"/>
</dbReference>
<protein>
    <recommendedName>
        <fullName evidence="2">Antitoxin</fullName>
    </recommendedName>
</protein>
<reference evidence="3 4" key="1">
    <citation type="submission" date="2017-10" db="EMBL/GenBank/DDBJ databases">
        <title>Genomics of the genus Arcobacter.</title>
        <authorList>
            <person name="Perez-Cataluna A."/>
            <person name="Figueras M.J."/>
        </authorList>
    </citation>
    <scope>NUCLEOTIDE SEQUENCE [LARGE SCALE GENOMIC DNA]</scope>
    <source>
        <strain evidence="3 4">CECT 8993</strain>
    </source>
</reference>
<evidence type="ECO:0000256" key="1">
    <source>
        <dbReference type="ARBA" id="ARBA00009981"/>
    </source>
</evidence>
<organism evidence="3 4">
    <name type="scientific">Halarcobacter ebronensis</name>
    <dbReference type="NCBI Taxonomy" id="1462615"/>
    <lineage>
        <taxon>Bacteria</taxon>
        <taxon>Pseudomonadati</taxon>
        <taxon>Campylobacterota</taxon>
        <taxon>Epsilonproteobacteria</taxon>
        <taxon>Campylobacterales</taxon>
        <taxon>Arcobacteraceae</taxon>
        <taxon>Halarcobacter</taxon>
    </lineage>
</organism>
<gene>
    <name evidence="3" type="ORF">CRV08_04820</name>
</gene>
<comment type="caution">
    <text evidence="3">The sequence shown here is derived from an EMBL/GenBank/DDBJ whole genome shotgun (WGS) entry which is preliminary data.</text>
</comment>
<sequence length="81" mass="9354">MTRIMSVSQVRKDIYNVMDETAQTHEPILITGKRNNVVMLSQEDWNAIEETLYLNSIPNMASSIQESMIADDSEFSEDIEW</sequence>
<dbReference type="Pfam" id="PF02604">
    <property type="entry name" value="PhdYeFM_antitox"/>
    <property type="match status" value="1"/>
</dbReference>
<evidence type="ECO:0000256" key="2">
    <source>
        <dbReference type="RuleBase" id="RU362080"/>
    </source>
</evidence>
<dbReference type="Gene3D" id="3.40.1620.10">
    <property type="entry name" value="YefM-like domain"/>
    <property type="match status" value="1"/>
</dbReference>